<feature type="signal peptide" evidence="1">
    <location>
        <begin position="1"/>
        <end position="18"/>
    </location>
</feature>
<name>A0A4Q7MK51_9BACT</name>
<evidence type="ECO:0000256" key="1">
    <source>
        <dbReference type="SAM" id="SignalP"/>
    </source>
</evidence>
<gene>
    <name evidence="2" type="ORF">EV199_5333</name>
</gene>
<organism evidence="2 3">
    <name type="scientific">Pseudobacter ginsenosidimutans</name>
    <dbReference type="NCBI Taxonomy" id="661488"/>
    <lineage>
        <taxon>Bacteria</taxon>
        <taxon>Pseudomonadati</taxon>
        <taxon>Bacteroidota</taxon>
        <taxon>Chitinophagia</taxon>
        <taxon>Chitinophagales</taxon>
        <taxon>Chitinophagaceae</taxon>
        <taxon>Pseudobacter</taxon>
    </lineage>
</organism>
<evidence type="ECO:0000313" key="3">
    <source>
        <dbReference type="Proteomes" id="UP000293874"/>
    </source>
</evidence>
<evidence type="ECO:0000313" key="2">
    <source>
        <dbReference type="EMBL" id="RZS66949.1"/>
    </source>
</evidence>
<proteinExistence type="predicted"/>
<dbReference type="RefSeq" id="WP_130543841.1">
    <property type="nucleotide sequence ID" value="NZ_CP042431.1"/>
</dbReference>
<keyword evidence="1" id="KW-0732">Signal</keyword>
<protein>
    <submittedName>
        <fullName evidence="2">Uncharacterized protein</fullName>
    </submittedName>
</protein>
<comment type="caution">
    <text evidence="2">The sequence shown here is derived from an EMBL/GenBank/DDBJ whole genome shotgun (WGS) entry which is preliminary data.</text>
</comment>
<sequence>MSKLWVAFLMLVSFSSFAQDTLPRFTVTTRGYNKAIISWTNNYTSVTQINVQRSFDSSKGFRTILNVPDPTVPQNGFVDTKAPAQNMFYRLFIVLEDGNYIFSPAQRPYWDTLGAIRPDSKEFSLTGENNNRRIVAADNMSQREVEQLKAELREATKKATAKPNTSVPTPNATAAPKAPERYFIVKKKDSILFNIPEKGFKKFRDSIVYRTKDTMAFKNLDTIVLRPFIPREIYKPSRFVYTDKDGNVVIDLYDALKKDYEVKFFDEKQTPIFDIHKVKDPMLIIDKVTFLRSGWYRFELYEEGKLKETHKVFIPKDF</sequence>
<feature type="chain" id="PRO_5020920230" evidence="1">
    <location>
        <begin position="19"/>
        <end position="318"/>
    </location>
</feature>
<keyword evidence="3" id="KW-1185">Reference proteome</keyword>
<dbReference type="EMBL" id="SGXA01000004">
    <property type="protein sequence ID" value="RZS66949.1"/>
    <property type="molecule type" value="Genomic_DNA"/>
</dbReference>
<dbReference type="OrthoDB" id="662308at2"/>
<reference evidence="2 3" key="1">
    <citation type="submission" date="2019-02" db="EMBL/GenBank/DDBJ databases">
        <title>Genomic Encyclopedia of Type Strains, Phase IV (KMG-IV): sequencing the most valuable type-strain genomes for metagenomic binning, comparative biology and taxonomic classification.</title>
        <authorList>
            <person name="Goeker M."/>
        </authorList>
    </citation>
    <scope>NUCLEOTIDE SEQUENCE [LARGE SCALE GENOMIC DNA]</scope>
    <source>
        <strain evidence="2 3">DSM 18116</strain>
    </source>
</reference>
<dbReference type="Proteomes" id="UP000293874">
    <property type="component" value="Unassembled WGS sequence"/>
</dbReference>
<dbReference type="AlphaFoldDB" id="A0A4Q7MK51"/>
<accession>A0A4Q7MK51</accession>